<keyword evidence="4" id="KW-1185">Reference proteome</keyword>
<keyword evidence="2" id="KW-0472">Membrane</keyword>
<keyword evidence="2" id="KW-1133">Transmembrane helix</keyword>
<feature type="region of interest" description="Disordered" evidence="1">
    <location>
        <begin position="183"/>
        <end position="217"/>
    </location>
</feature>
<dbReference type="RefSeq" id="XP_033525366.1">
    <property type="nucleotide sequence ID" value="XM_033672827.1"/>
</dbReference>
<sequence>MNRMGYLAIPGCSFNRRCDCALWYPIHHIGEFRMETSGASITQSIDRGFPPTLLEATDIANPKGGRLEVSEPNFTSTNPCQACSPFIEIPATGWVDSHSTEQQGDIERPAQATIFVGSRRVIIIQVAVEYFIAGCSTAVEPGQTVIINNTPVVVQSSTGKVEVIVGTKTIPLDMPIIQVTDASHQPHPITGTSTRDNLWPSSTSNSNLLSSPPSPTNNLDSAADVLRRKCIMTEGWLGGTMILIWCMLWLLTRQL</sequence>
<accession>A0A6A6AGD4</accession>
<evidence type="ECO:0000313" key="4">
    <source>
        <dbReference type="Proteomes" id="UP000799771"/>
    </source>
</evidence>
<evidence type="ECO:0000313" key="3">
    <source>
        <dbReference type="EMBL" id="KAF2130979.1"/>
    </source>
</evidence>
<dbReference type="GeneID" id="54413259"/>
<dbReference type="EMBL" id="ML977503">
    <property type="protein sequence ID" value="KAF2130979.1"/>
    <property type="molecule type" value="Genomic_DNA"/>
</dbReference>
<organism evidence="3 4">
    <name type="scientific">Dothidotthia symphoricarpi CBS 119687</name>
    <dbReference type="NCBI Taxonomy" id="1392245"/>
    <lineage>
        <taxon>Eukaryota</taxon>
        <taxon>Fungi</taxon>
        <taxon>Dikarya</taxon>
        <taxon>Ascomycota</taxon>
        <taxon>Pezizomycotina</taxon>
        <taxon>Dothideomycetes</taxon>
        <taxon>Pleosporomycetidae</taxon>
        <taxon>Pleosporales</taxon>
        <taxon>Dothidotthiaceae</taxon>
        <taxon>Dothidotthia</taxon>
    </lineage>
</organism>
<dbReference type="AlphaFoldDB" id="A0A6A6AGD4"/>
<feature type="transmembrane region" description="Helical" evidence="2">
    <location>
        <begin position="235"/>
        <end position="252"/>
    </location>
</feature>
<gene>
    <name evidence="3" type="ORF">P153DRAFT_430253</name>
</gene>
<evidence type="ECO:0000256" key="2">
    <source>
        <dbReference type="SAM" id="Phobius"/>
    </source>
</evidence>
<keyword evidence="2" id="KW-0812">Transmembrane</keyword>
<reference evidence="3" key="1">
    <citation type="journal article" date="2020" name="Stud. Mycol.">
        <title>101 Dothideomycetes genomes: a test case for predicting lifestyles and emergence of pathogens.</title>
        <authorList>
            <person name="Haridas S."/>
            <person name="Albert R."/>
            <person name="Binder M."/>
            <person name="Bloem J."/>
            <person name="Labutti K."/>
            <person name="Salamov A."/>
            <person name="Andreopoulos B."/>
            <person name="Baker S."/>
            <person name="Barry K."/>
            <person name="Bills G."/>
            <person name="Bluhm B."/>
            <person name="Cannon C."/>
            <person name="Castanera R."/>
            <person name="Culley D."/>
            <person name="Daum C."/>
            <person name="Ezra D."/>
            <person name="Gonzalez J."/>
            <person name="Henrissat B."/>
            <person name="Kuo A."/>
            <person name="Liang C."/>
            <person name="Lipzen A."/>
            <person name="Lutzoni F."/>
            <person name="Magnuson J."/>
            <person name="Mondo S."/>
            <person name="Nolan M."/>
            <person name="Ohm R."/>
            <person name="Pangilinan J."/>
            <person name="Park H.-J."/>
            <person name="Ramirez L."/>
            <person name="Alfaro M."/>
            <person name="Sun H."/>
            <person name="Tritt A."/>
            <person name="Yoshinaga Y."/>
            <person name="Zwiers L.-H."/>
            <person name="Turgeon B."/>
            <person name="Goodwin S."/>
            <person name="Spatafora J."/>
            <person name="Crous P."/>
            <person name="Grigoriev I."/>
        </authorList>
    </citation>
    <scope>NUCLEOTIDE SEQUENCE</scope>
    <source>
        <strain evidence="3">CBS 119687</strain>
    </source>
</reference>
<feature type="compositionally biased region" description="Low complexity" evidence="1">
    <location>
        <begin position="197"/>
        <end position="217"/>
    </location>
</feature>
<dbReference type="Proteomes" id="UP000799771">
    <property type="component" value="Unassembled WGS sequence"/>
</dbReference>
<protein>
    <submittedName>
        <fullName evidence="3">Uncharacterized protein</fullName>
    </submittedName>
</protein>
<proteinExistence type="predicted"/>
<name>A0A6A6AGD4_9PLEO</name>
<dbReference type="OrthoDB" id="3642826at2759"/>
<evidence type="ECO:0000256" key="1">
    <source>
        <dbReference type="SAM" id="MobiDB-lite"/>
    </source>
</evidence>